<sequence>MTRFFAALFFFVMVHVMLLFPAISKAQNMVLL</sequence>
<proteinExistence type="predicted"/>
<evidence type="ECO:0000313" key="1">
    <source>
        <dbReference type="EMBL" id="AVX02652.1"/>
    </source>
</evidence>
<accession>A0A2R4M9E7</accession>
<dbReference type="KEGG" id="mmyr:MXMO3_00104"/>
<protein>
    <submittedName>
        <fullName evidence="1">Uncharacterized protein</fullName>
    </submittedName>
</protein>
<dbReference type="Proteomes" id="UP000258927">
    <property type="component" value="Chromosome"/>
</dbReference>
<gene>
    <name evidence="1" type="ORF">MXMO3_00104</name>
</gene>
<name>A0A2R4M9E7_9HYPH</name>
<keyword evidence="2" id="KW-1185">Reference proteome</keyword>
<organism evidence="1 2">
    <name type="scientific">Maritalea myrionectae</name>
    <dbReference type="NCBI Taxonomy" id="454601"/>
    <lineage>
        <taxon>Bacteria</taxon>
        <taxon>Pseudomonadati</taxon>
        <taxon>Pseudomonadota</taxon>
        <taxon>Alphaproteobacteria</taxon>
        <taxon>Hyphomicrobiales</taxon>
        <taxon>Devosiaceae</taxon>
        <taxon>Maritalea</taxon>
    </lineage>
</organism>
<dbReference type="EMBL" id="CP021330">
    <property type="protein sequence ID" value="AVX02652.1"/>
    <property type="molecule type" value="Genomic_DNA"/>
</dbReference>
<dbReference type="AlphaFoldDB" id="A0A2R4M9E7"/>
<reference evidence="1 2" key="1">
    <citation type="submission" date="2017-05" db="EMBL/GenBank/DDBJ databases">
        <title>Genome Analysis of Maritalea myrionectae HL2708#5.</title>
        <authorList>
            <consortium name="Cotde Inc.-PKNU"/>
            <person name="Jang D."/>
            <person name="Oh H.-M."/>
        </authorList>
    </citation>
    <scope>NUCLEOTIDE SEQUENCE [LARGE SCALE GENOMIC DNA]</scope>
    <source>
        <strain evidence="1 2">HL2708#5</strain>
    </source>
</reference>
<evidence type="ECO:0000313" key="2">
    <source>
        <dbReference type="Proteomes" id="UP000258927"/>
    </source>
</evidence>